<comment type="caution">
    <text evidence="3">The sequence shown here is derived from an EMBL/GenBank/DDBJ whole genome shotgun (WGS) entry which is preliminary data.</text>
</comment>
<dbReference type="InterPro" id="IPR058317">
    <property type="entry name" value="DUF8004"/>
</dbReference>
<organism evidence="3 4">
    <name type="scientific">Thielaviopsis punctulata</name>
    <dbReference type="NCBI Taxonomy" id="72032"/>
    <lineage>
        <taxon>Eukaryota</taxon>
        <taxon>Fungi</taxon>
        <taxon>Dikarya</taxon>
        <taxon>Ascomycota</taxon>
        <taxon>Pezizomycotina</taxon>
        <taxon>Sordariomycetes</taxon>
        <taxon>Hypocreomycetidae</taxon>
        <taxon>Microascales</taxon>
        <taxon>Ceratocystidaceae</taxon>
        <taxon>Thielaviopsis</taxon>
    </lineage>
</organism>
<feature type="compositionally biased region" description="Low complexity" evidence="1">
    <location>
        <begin position="654"/>
        <end position="691"/>
    </location>
</feature>
<evidence type="ECO:0000256" key="1">
    <source>
        <dbReference type="SAM" id="MobiDB-lite"/>
    </source>
</evidence>
<evidence type="ECO:0000313" key="3">
    <source>
        <dbReference type="EMBL" id="KKA27840.1"/>
    </source>
</evidence>
<feature type="region of interest" description="Disordered" evidence="1">
    <location>
        <begin position="630"/>
        <end position="695"/>
    </location>
</feature>
<reference evidence="3 4" key="1">
    <citation type="submission" date="2015-03" db="EMBL/GenBank/DDBJ databases">
        <authorList>
            <person name="Radwan O."/>
            <person name="Al-Naeli F.A."/>
            <person name="Rendon G.A."/>
            <person name="Fields C."/>
        </authorList>
    </citation>
    <scope>NUCLEOTIDE SEQUENCE [LARGE SCALE GENOMIC DNA]</scope>
    <source>
        <strain evidence="3">CR-DP1</strain>
    </source>
</reference>
<dbReference type="AlphaFoldDB" id="A0A0F4ZC76"/>
<dbReference type="Pfam" id="PF26013">
    <property type="entry name" value="DUF8004"/>
    <property type="match status" value="1"/>
</dbReference>
<keyword evidence="4" id="KW-1185">Reference proteome</keyword>
<gene>
    <name evidence="3" type="ORF">TD95_004126</name>
</gene>
<dbReference type="PANTHER" id="PTHR39601">
    <property type="entry name" value="CHORIOGENIN HMINOR"/>
    <property type="match status" value="1"/>
</dbReference>
<proteinExistence type="predicted"/>
<accession>A0A0F4ZC76</accession>
<dbReference type="Proteomes" id="UP000033483">
    <property type="component" value="Unassembled WGS sequence"/>
</dbReference>
<dbReference type="PANTHER" id="PTHR39601:SF1">
    <property type="entry name" value="CHORIOGENIN HMINOR"/>
    <property type="match status" value="1"/>
</dbReference>
<evidence type="ECO:0000259" key="2">
    <source>
        <dbReference type="Pfam" id="PF26013"/>
    </source>
</evidence>
<protein>
    <recommendedName>
        <fullName evidence="2">DUF8004 domain-containing protein</fullName>
    </recommendedName>
</protein>
<feature type="domain" description="DUF8004" evidence="2">
    <location>
        <begin position="187"/>
        <end position="276"/>
    </location>
</feature>
<dbReference type="OrthoDB" id="4114825at2759"/>
<sequence>MAPMNRYSSTRARRLGDFMEGRLPYNNNIKRWDGAARTCYDWDSLSKDNELWDRNGNCMVHLYAEGTARNGPSFKIPLSSLLSARCHPIIERYASRSDPRSILTENEMYNQYDSWARANPRQTVNLFITPPRGMDRNQSIRFYLSMRNLFAWICRRSLVGDHLGGAIVNLMRDMQQFRLPGTNNMYDLLGYLEEEGYLNMQNQPHHALAILYVSEYFQFREMYIDAFAHCVGMNSQLFLNSEYRYTSSVSQKLIRRARVEYDARLSKTSQMLQQFLNEEFSEHYLGLTLGGRYHMERFREFLIKFYIARFGQYPPPSISSRSLVFSKDVYDEMRTDFECLYEYLVDDSFTSSQNTPFLAQGGICTVQSVELFDKRCRFEHLSHPLPKLPEVVAPTPTRSMSITSWLSRNERSKPESRLVHLTALANASNTSKPHVAANSLVRAFRFFEEDSVINSPKTERKEKLSLVDARKIRWILVYGTYQSLRSVTEPPIEVREIESARYLMAVSTAGLPPWKEAITRTQSLRRDTDPYQFSNFNMPTATNSISCKIEPDINYLAPKHRNNSAPSKLSVQGQCANSNVGRAMSLGRSFAQGEVFRRLSIFKNPRWAQEHHGISQSHEFDKTDAYFGSKSVSDNEEADPSISPKRCVMDRRPSSASASMSHSIVTASRSHSTSSNSSSSTSATNDSYSTTGTSVAANSPQTIFQNAPWGETENAPTHIIHHSSTYIPSASSSATSSPISPTFPATNASFNTKSYPRTGMYMRSPSAMTNFSKPVHVVRRVASRPVYDAASRSQTMPSRRRVSVEDASSEWELFSNIGGHTQL</sequence>
<evidence type="ECO:0000313" key="4">
    <source>
        <dbReference type="Proteomes" id="UP000033483"/>
    </source>
</evidence>
<name>A0A0F4ZC76_9PEZI</name>
<dbReference type="EMBL" id="LAEV01001566">
    <property type="protein sequence ID" value="KKA27840.1"/>
    <property type="molecule type" value="Genomic_DNA"/>
</dbReference>